<protein>
    <submittedName>
        <fullName evidence="2">SDR family oxidoreductase</fullName>
    </submittedName>
</protein>
<dbReference type="InterPro" id="IPR036291">
    <property type="entry name" value="NAD(P)-bd_dom_sf"/>
</dbReference>
<name>A0A506UI80_9HYPH</name>
<proteinExistence type="inferred from homology"/>
<dbReference type="OrthoDB" id="9789398at2"/>
<dbReference type="Pfam" id="PF13561">
    <property type="entry name" value="adh_short_C2"/>
    <property type="match status" value="1"/>
</dbReference>
<dbReference type="EMBL" id="VHLG01000001">
    <property type="protein sequence ID" value="TPW32998.1"/>
    <property type="molecule type" value="Genomic_DNA"/>
</dbReference>
<evidence type="ECO:0000313" key="3">
    <source>
        <dbReference type="Proteomes" id="UP000318801"/>
    </source>
</evidence>
<dbReference type="InterPro" id="IPR020904">
    <property type="entry name" value="Sc_DH/Rdtase_CS"/>
</dbReference>
<dbReference type="PRINTS" id="PR00080">
    <property type="entry name" value="SDRFAMILY"/>
</dbReference>
<accession>A0A506UI80</accession>
<evidence type="ECO:0000313" key="2">
    <source>
        <dbReference type="EMBL" id="TPW32998.1"/>
    </source>
</evidence>
<dbReference type="PROSITE" id="PS00061">
    <property type="entry name" value="ADH_SHORT"/>
    <property type="match status" value="1"/>
</dbReference>
<dbReference type="AlphaFoldDB" id="A0A506UI80"/>
<evidence type="ECO:0000256" key="1">
    <source>
        <dbReference type="ARBA" id="ARBA00006484"/>
    </source>
</evidence>
<organism evidence="2 3">
    <name type="scientific">Martelella alba</name>
    <dbReference type="NCBI Taxonomy" id="2590451"/>
    <lineage>
        <taxon>Bacteria</taxon>
        <taxon>Pseudomonadati</taxon>
        <taxon>Pseudomonadota</taxon>
        <taxon>Alphaproteobacteria</taxon>
        <taxon>Hyphomicrobiales</taxon>
        <taxon>Aurantimonadaceae</taxon>
        <taxon>Martelella</taxon>
    </lineage>
</organism>
<dbReference type="InterPro" id="IPR002347">
    <property type="entry name" value="SDR_fam"/>
</dbReference>
<gene>
    <name evidence="2" type="ORF">FJU08_00050</name>
</gene>
<keyword evidence="3" id="KW-1185">Reference proteome</keyword>
<dbReference type="Proteomes" id="UP000318801">
    <property type="component" value="Unassembled WGS sequence"/>
</dbReference>
<comment type="caution">
    <text evidence="2">The sequence shown here is derived from an EMBL/GenBank/DDBJ whole genome shotgun (WGS) entry which is preliminary data.</text>
</comment>
<dbReference type="GO" id="GO:0032787">
    <property type="term" value="P:monocarboxylic acid metabolic process"/>
    <property type="evidence" value="ECO:0007669"/>
    <property type="project" value="UniProtKB-ARBA"/>
</dbReference>
<dbReference type="SUPFAM" id="SSF51735">
    <property type="entry name" value="NAD(P)-binding Rossmann-fold domains"/>
    <property type="match status" value="1"/>
</dbReference>
<dbReference type="PRINTS" id="PR00081">
    <property type="entry name" value="GDHRDH"/>
</dbReference>
<comment type="similarity">
    <text evidence="1">Belongs to the short-chain dehydrogenases/reductases (SDR) family.</text>
</comment>
<dbReference type="NCBIfam" id="NF004778">
    <property type="entry name" value="PRK06124.1"/>
    <property type="match status" value="1"/>
</dbReference>
<sequence length="256" mass="26574">MTILDRFSLSGRIALVTGARQGLGFEISRSFAEAGAHVIITGRNEAGLAAACDDIRSTGGKISYSAFDLADGEARRAALADILETHGQIDILVNNVGARDRRSIGAFSDDEITAFMATDLIGAIALSRDAATVMKAKGHGRLIFISSITAHNALPGDNLYPAAKAGLEGLARALAVEYGPVGITSNIIAPGMFATQTNAHLADDPDMLAFAQSRVPVQRWGRPEEIAGAALLLASDAGSFINGATITVDGGHSVKM</sequence>
<reference evidence="2 3" key="1">
    <citation type="submission" date="2019-06" db="EMBL/GenBank/DDBJ databases">
        <authorList>
            <person name="Li M."/>
        </authorList>
    </citation>
    <scope>NUCLEOTIDE SEQUENCE [LARGE SCALE GENOMIC DNA]</scope>
    <source>
        <strain evidence="2 3">BGMRC2036</strain>
    </source>
</reference>
<dbReference type="PANTHER" id="PTHR42879">
    <property type="entry name" value="3-OXOACYL-(ACYL-CARRIER-PROTEIN) REDUCTASE"/>
    <property type="match status" value="1"/>
</dbReference>
<dbReference type="InterPro" id="IPR050259">
    <property type="entry name" value="SDR"/>
</dbReference>
<dbReference type="FunFam" id="3.40.50.720:FF:000084">
    <property type="entry name" value="Short-chain dehydrogenase reductase"/>
    <property type="match status" value="1"/>
</dbReference>
<dbReference type="Gene3D" id="3.40.50.720">
    <property type="entry name" value="NAD(P)-binding Rossmann-like Domain"/>
    <property type="match status" value="1"/>
</dbReference>
<dbReference type="RefSeq" id="WP_141146932.1">
    <property type="nucleotide sequence ID" value="NZ_VHLG01000001.1"/>
</dbReference>